<comment type="subcellular location">
    <subcellularLocation>
        <location evidence="1">Membrane</location>
    </subcellularLocation>
</comment>
<dbReference type="InterPro" id="IPR013083">
    <property type="entry name" value="Znf_RING/FYVE/PHD"/>
</dbReference>
<keyword evidence="4 9" id="KW-0863">Zinc-finger</keyword>
<evidence type="ECO:0000256" key="9">
    <source>
        <dbReference type="PROSITE-ProRule" id="PRU00175"/>
    </source>
</evidence>
<dbReference type="InterPro" id="IPR001841">
    <property type="entry name" value="Znf_RING"/>
</dbReference>
<keyword evidence="5" id="KW-0862">Zinc</keyword>
<name>A0AAD7QDP8_QUISA</name>
<feature type="transmembrane region" description="Helical" evidence="10">
    <location>
        <begin position="37"/>
        <end position="68"/>
    </location>
</feature>
<dbReference type="PANTHER" id="PTHR46539:SF9">
    <property type="entry name" value="RING-H2 FINGER PROTEIN ATL56"/>
    <property type="match status" value="1"/>
</dbReference>
<comment type="caution">
    <text evidence="12">The sequence shown here is derived from an EMBL/GenBank/DDBJ whole genome shotgun (WGS) entry which is preliminary data.</text>
</comment>
<comment type="similarity">
    <text evidence="8">Belongs to the RING-type zinc finger family. ATL subfamily.</text>
</comment>
<dbReference type="SUPFAM" id="SSF57850">
    <property type="entry name" value="RING/U-box"/>
    <property type="match status" value="1"/>
</dbReference>
<dbReference type="Proteomes" id="UP001163823">
    <property type="component" value="Chromosome 2"/>
</dbReference>
<dbReference type="Pfam" id="PF13639">
    <property type="entry name" value="zf-RING_2"/>
    <property type="match status" value="1"/>
</dbReference>
<dbReference type="AlphaFoldDB" id="A0AAD7QDP8"/>
<evidence type="ECO:0000313" key="13">
    <source>
        <dbReference type="Proteomes" id="UP001163823"/>
    </source>
</evidence>
<evidence type="ECO:0000256" key="2">
    <source>
        <dbReference type="ARBA" id="ARBA00022692"/>
    </source>
</evidence>
<evidence type="ECO:0000256" key="6">
    <source>
        <dbReference type="ARBA" id="ARBA00022989"/>
    </source>
</evidence>
<evidence type="ECO:0000313" key="12">
    <source>
        <dbReference type="EMBL" id="KAJ7979532.1"/>
    </source>
</evidence>
<evidence type="ECO:0000256" key="7">
    <source>
        <dbReference type="ARBA" id="ARBA00023136"/>
    </source>
</evidence>
<keyword evidence="7 10" id="KW-0472">Membrane</keyword>
<dbReference type="KEGG" id="qsa:O6P43_002922"/>
<evidence type="ECO:0000256" key="1">
    <source>
        <dbReference type="ARBA" id="ARBA00004370"/>
    </source>
</evidence>
<accession>A0AAD7QDP8</accession>
<feature type="domain" description="RING-type" evidence="11">
    <location>
        <begin position="111"/>
        <end position="153"/>
    </location>
</feature>
<reference evidence="12" key="1">
    <citation type="journal article" date="2023" name="Science">
        <title>Elucidation of the pathway for biosynthesis of saponin adjuvants from the soapbark tree.</title>
        <authorList>
            <person name="Reed J."/>
            <person name="Orme A."/>
            <person name="El-Demerdash A."/>
            <person name="Owen C."/>
            <person name="Martin L.B.B."/>
            <person name="Misra R.C."/>
            <person name="Kikuchi S."/>
            <person name="Rejzek M."/>
            <person name="Martin A.C."/>
            <person name="Harkess A."/>
            <person name="Leebens-Mack J."/>
            <person name="Louveau T."/>
            <person name="Stephenson M.J."/>
            <person name="Osbourn A."/>
        </authorList>
    </citation>
    <scope>NUCLEOTIDE SEQUENCE</scope>
    <source>
        <strain evidence="12">S10</strain>
    </source>
</reference>
<evidence type="ECO:0000256" key="8">
    <source>
        <dbReference type="ARBA" id="ARBA00024209"/>
    </source>
</evidence>
<keyword evidence="2 10" id="KW-0812">Transmembrane</keyword>
<sequence>MPPPLPPYYRYHHNGNTNPQSQPPKQNPKLLSFFLKAIIMIFITSLFFIFLGFAAIILLHLCLVGAVLHRPRLRRGTQLAETSSNRFSPHDVKKLPQFRFVKGSEPESDRCVVCLDGLRNNQWCRKLVGCGHVFHRRCVDTWLIKTAACPICRTPVRLNVETVGSTSGVKEEGAKQLWAFGFLMKSFNVTSLQKGGTAFLSLFVR</sequence>
<evidence type="ECO:0000256" key="5">
    <source>
        <dbReference type="ARBA" id="ARBA00022833"/>
    </source>
</evidence>
<dbReference type="Gene3D" id="3.30.40.10">
    <property type="entry name" value="Zinc/RING finger domain, C3HC4 (zinc finger)"/>
    <property type="match status" value="1"/>
</dbReference>
<organism evidence="12 13">
    <name type="scientific">Quillaja saponaria</name>
    <name type="common">Soap bark tree</name>
    <dbReference type="NCBI Taxonomy" id="32244"/>
    <lineage>
        <taxon>Eukaryota</taxon>
        <taxon>Viridiplantae</taxon>
        <taxon>Streptophyta</taxon>
        <taxon>Embryophyta</taxon>
        <taxon>Tracheophyta</taxon>
        <taxon>Spermatophyta</taxon>
        <taxon>Magnoliopsida</taxon>
        <taxon>eudicotyledons</taxon>
        <taxon>Gunneridae</taxon>
        <taxon>Pentapetalae</taxon>
        <taxon>rosids</taxon>
        <taxon>fabids</taxon>
        <taxon>Fabales</taxon>
        <taxon>Quillajaceae</taxon>
        <taxon>Quillaja</taxon>
    </lineage>
</organism>
<protein>
    <submittedName>
        <fullName evidence="12">RING-H2 finger protein ATL56</fullName>
    </submittedName>
</protein>
<evidence type="ECO:0000259" key="11">
    <source>
        <dbReference type="PROSITE" id="PS50089"/>
    </source>
</evidence>
<evidence type="ECO:0000256" key="3">
    <source>
        <dbReference type="ARBA" id="ARBA00022723"/>
    </source>
</evidence>
<evidence type="ECO:0000256" key="4">
    <source>
        <dbReference type="ARBA" id="ARBA00022771"/>
    </source>
</evidence>
<dbReference type="PANTHER" id="PTHR46539">
    <property type="entry name" value="E3 UBIQUITIN-PROTEIN LIGASE ATL42"/>
    <property type="match status" value="1"/>
</dbReference>
<keyword evidence="13" id="KW-1185">Reference proteome</keyword>
<keyword evidence="3" id="KW-0479">Metal-binding</keyword>
<dbReference type="GO" id="GO:0008270">
    <property type="term" value="F:zinc ion binding"/>
    <property type="evidence" value="ECO:0007669"/>
    <property type="project" value="UniProtKB-KW"/>
</dbReference>
<dbReference type="EMBL" id="JARAOO010000002">
    <property type="protein sequence ID" value="KAJ7979532.1"/>
    <property type="molecule type" value="Genomic_DNA"/>
</dbReference>
<proteinExistence type="inferred from homology"/>
<dbReference type="SMART" id="SM00184">
    <property type="entry name" value="RING"/>
    <property type="match status" value="1"/>
</dbReference>
<dbReference type="PROSITE" id="PS50089">
    <property type="entry name" value="ZF_RING_2"/>
    <property type="match status" value="1"/>
</dbReference>
<gene>
    <name evidence="12" type="ORF">O6P43_002922</name>
</gene>
<keyword evidence="6 10" id="KW-1133">Transmembrane helix</keyword>
<evidence type="ECO:0000256" key="10">
    <source>
        <dbReference type="SAM" id="Phobius"/>
    </source>
</evidence>
<dbReference type="GO" id="GO:0016020">
    <property type="term" value="C:membrane"/>
    <property type="evidence" value="ECO:0007669"/>
    <property type="project" value="UniProtKB-SubCell"/>
</dbReference>